<dbReference type="AlphaFoldDB" id="A0AAI9T1D9"/>
<reference evidence="4" key="1">
    <citation type="journal article" date="2022" name="DNA Res.">
        <title>Genome analysis of five recently described species of the CUG-Ser clade uncovers Candida theae as a new hybrid lineage with pathogenic potential in the Candida parapsilosis species complex.</title>
        <authorList>
            <person name="Mixao V."/>
            <person name="Del Olmo V."/>
            <person name="Hegedusova E."/>
            <person name="Saus E."/>
            <person name="Pryszcz L."/>
            <person name="Cillingova A."/>
            <person name="Nosek J."/>
            <person name="Gabaldon T."/>
        </authorList>
    </citation>
    <scope>NUCLEOTIDE SEQUENCE</scope>
    <source>
        <strain evidence="4">CBS 10844</strain>
    </source>
</reference>
<protein>
    <submittedName>
        <fullName evidence="4">CAJ1</fullName>
    </submittedName>
</protein>
<dbReference type="InterPro" id="IPR001623">
    <property type="entry name" value="DnaJ_domain"/>
</dbReference>
<feature type="compositionally biased region" description="Basic and acidic residues" evidence="2">
    <location>
        <begin position="133"/>
        <end position="144"/>
    </location>
</feature>
<dbReference type="InterPro" id="IPR052814">
    <property type="entry name" value="Peroxisomal_DnaJ"/>
</dbReference>
<feature type="region of interest" description="Disordered" evidence="2">
    <location>
        <begin position="121"/>
        <end position="184"/>
    </location>
</feature>
<dbReference type="Proteomes" id="UP001202479">
    <property type="component" value="Unassembled WGS sequence"/>
</dbReference>
<evidence type="ECO:0000256" key="1">
    <source>
        <dbReference type="ARBA" id="ARBA00023186"/>
    </source>
</evidence>
<dbReference type="GeneID" id="73378095"/>
<evidence type="ECO:0000313" key="4">
    <source>
        <dbReference type="EMBL" id="KAI3406632.2"/>
    </source>
</evidence>
<dbReference type="InterPro" id="IPR026894">
    <property type="entry name" value="DnaJ_X"/>
</dbReference>
<dbReference type="Gene3D" id="1.10.287.110">
    <property type="entry name" value="DnaJ domain"/>
    <property type="match status" value="1"/>
</dbReference>
<keyword evidence="1" id="KW-0143">Chaperone</keyword>
<feature type="region of interest" description="Disordered" evidence="2">
    <location>
        <begin position="196"/>
        <end position="226"/>
    </location>
</feature>
<keyword evidence="5" id="KW-1185">Reference proteome</keyword>
<name>A0AAI9T1D9_9ASCO</name>
<proteinExistence type="predicted"/>
<dbReference type="SUPFAM" id="SSF46565">
    <property type="entry name" value="Chaperone J-domain"/>
    <property type="match status" value="1"/>
</dbReference>
<dbReference type="CDD" id="cd06257">
    <property type="entry name" value="DnaJ"/>
    <property type="match status" value="1"/>
</dbReference>
<dbReference type="EMBL" id="JAHUZD010000022">
    <property type="protein sequence ID" value="KAI3406632.2"/>
    <property type="molecule type" value="Genomic_DNA"/>
</dbReference>
<dbReference type="PANTHER" id="PTHR45006:SF1">
    <property type="entry name" value="DNAJ-LIKE PROTEIN 1"/>
    <property type="match status" value="1"/>
</dbReference>
<dbReference type="SMART" id="SM00271">
    <property type="entry name" value="DnaJ"/>
    <property type="match status" value="1"/>
</dbReference>
<dbReference type="InterPro" id="IPR036869">
    <property type="entry name" value="J_dom_sf"/>
</dbReference>
<dbReference type="Pfam" id="PF14308">
    <property type="entry name" value="DnaJ-X"/>
    <property type="match status" value="1"/>
</dbReference>
<dbReference type="GO" id="GO:0016558">
    <property type="term" value="P:protein import into peroxisome matrix"/>
    <property type="evidence" value="ECO:0007669"/>
    <property type="project" value="TreeGrafter"/>
</dbReference>
<dbReference type="PROSITE" id="PS50076">
    <property type="entry name" value="DNAJ_2"/>
    <property type="match status" value="1"/>
</dbReference>
<evidence type="ECO:0000313" key="5">
    <source>
        <dbReference type="Proteomes" id="UP001202479"/>
    </source>
</evidence>
<feature type="compositionally biased region" description="Basic residues" evidence="2">
    <location>
        <begin position="151"/>
        <end position="160"/>
    </location>
</feature>
<organism evidence="4 5">
    <name type="scientific">Candida oxycetoniae</name>
    <dbReference type="NCBI Taxonomy" id="497107"/>
    <lineage>
        <taxon>Eukaryota</taxon>
        <taxon>Fungi</taxon>
        <taxon>Dikarya</taxon>
        <taxon>Ascomycota</taxon>
        <taxon>Saccharomycotina</taxon>
        <taxon>Pichiomycetes</taxon>
        <taxon>Debaryomycetaceae</taxon>
        <taxon>Candida/Lodderomyces clade</taxon>
        <taxon>Candida</taxon>
    </lineage>
</organism>
<dbReference type="RefSeq" id="XP_049182377.1">
    <property type="nucleotide sequence ID" value="XM_049326234.1"/>
</dbReference>
<dbReference type="GO" id="GO:0005829">
    <property type="term" value="C:cytosol"/>
    <property type="evidence" value="ECO:0007669"/>
    <property type="project" value="TreeGrafter"/>
</dbReference>
<dbReference type="PRINTS" id="PR00625">
    <property type="entry name" value="JDOMAIN"/>
</dbReference>
<feature type="compositionally biased region" description="Acidic residues" evidence="2">
    <location>
        <begin position="122"/>
        <end position="132"/>
    </location>
</feature>
<feature type="domain" description="J" evidence="3">
    <location>
        <begin position="6"/>
        <end position="71"/>
    </location>
</feature>
<evidence type="ECO:0000256" key="2">
    <source>
        <dbReference type="SAM" id="MobiDB-lite"/>
    </source>
</evidence>
<feature type="compositionally biased region" description="Polar residues" evidence="2">
    <location>
        <begin position="175"/>
        <end position="184"/>
    </location>
</feature>
<comment type="caution">
    <text evidence="4">The sequence shown here is derived from an EMBL/GenBank/DDBJ whole genome shotgun (WGS) entry which is preliminary data.</text>
</comment>
<sequence length="473" mass="54187">MVVDTTYYDILQVEPTADEAELRKAYRKQAIKLHPDKNGNDPRAAEKFQDLGEAYGVLSNPDSRKIYDQYGVEGMKNHAEQAAANIDPSEFFETVFGGVAFRDWIGKLGLMDDLTKSAEVLNLDEEEEEEEQEKEKERERERQHQQATSAGHHHHQHHNSHGFFNHSSNDDFKETSNSNGSLSSNFDSLTLADSTKGNSNSLHARKESTISSQDLKKKRKQKMTKEQREEILRIHEEGRQAKLKRIEELSQNLIIRIDDYRAASTNPEGLKHFTRKLREEFDDMKVESFGIQLLHLIGKIYTNQAKATIQASKTFGVSKLYTSVKSSSETVKNGYSIIKTALDAQETMEKVMVEQETFQSKLEHGYEPTQIEISQQAERERFVTGKFLATGWSLVKFEVTSVLNKVCQNVLHSKKLGKKERVARANALLYIGKEMLSIERSPEEDDDARIFEEMMADAKIKKDKKREGKHHLF</sequence>
<evidence type="ECO:0000259" key="3">
    <source>
        <dbReference type="PROSITE" id="PS50076"/>
    </source>
</evidence>
<dbReference type="FunFam" id="1.10.287.110:FF:000028">
    <property type="entry name" value="DnaJ domain protein"/>
    <property type="match status" value="1"/>
</dbReference>
<gene>
    <name evidence="4" type="ORF">KGF56_000478</name>
</gene>
<accession>A0AAI9T1D9</accession>
<dbReference type="PANTHER" id="PTHR45006">
    <property type="entry name" value="DNAJ-LIKE PROTEIN 1"/>
    <property type="match status" value="1"/>
</dbReference>
<dbReference type="Pfam" id="PF00226">
    <property type="entry name" value="DnaJ"/>
    <property type="match status" value="1"/>
</dbReference>